<dbReference type="SUPFAM" id="SSF50249">
    <property type="entry name" value="Nucleic acid-binding proteins"/>
    <property type="match status" value="1"/>
</dbReference>
<dbReference type="GO" id="GO:0005525">
    <property type="term" value="F:GTP binding"/>
    <property type="evidence" value="ECO:0007669"/>
    <property type="project" value="UniProtKB-UniRule"/>
</dbReference>
<dbReference type="RefSeq" id="WP_210511395.1">
    <property type="nucleotide sequence ID" value="NZ_JAFIDN010000004.1"/>
</dbReference>
<dbReference type="PROSITE" id="PS50936">
    <property type="entry name" value="ENGC_GTPASE"/>
    <property type="match status" value="1"/>
</dbReference>
<evidence type="ECO:0000256" key="3">
    <source>
        <dbReference type="ARBA" id="ARBA00022723"/>
    </source>
</evidence>
<protein>
    <recommendedName>
        <fullName evidence="10">Small ribosomal subunit biogenesis GTPase RsgA</fullName>
        <ecNumber evidence="10">3.6.1.-</ecNumber>
    </recommendedName>
</protein>
<dbReference type="SUPFAM" id="SSF52540">
    <property type="entry name" value="P-loop containing nucleoside triphosphate hydrolases"/>
    <property type="match status" value="1"/>
</dbReference>
<feature type="binding site" evidence="10">
    <location>
        <position position="276"/>
    </location>
    <ligand>
        <name>Zn(2+)</name>
        <dbReference type="ChEBI" id="CHEBI:29105"/>
    </ligand>
</feature>
<keyword evidence="2 10" id="KW-0690">Ribosome biogenesis</keyword>
<dbReference type="NCBIfam" id="TIGR00157">
    <property type="entry name" value="ribosome small subunit-dependent GTPase A"/>
    <property type="match status" value="1"/>
</dbReference>
<keyword evidence="14" id="KW-1185">Reference proteome</keyword>
<evidence type="ECO:0000256" key="7">
    <source>
        <dbReference type="ARBA" id="ARBA00022833"/>
    </source>
</evidence>
<dbReference type="HAMAP" id="MF_01820">
    <property type="entry name" value="GTPase_RsgA"/>
    <property type="match status" value="1"/>
</dbReference>
<dbReference type="PROSITE" id="PS51721">
    <property type="entry name" value="G_CP"/>
    <property type="match status" value="1"/>
</dbReference>
<dbReference type="GO" id="GO:0042274">
    <property type="term" value="P:ribosomal small subunit biogenesis"/>
    <property type="evidence" value="ECO:0007669"/>
    <property type="project" value="UniProtKB-UniRule"/>
</dbReference>
<feature type="binding site" evidence="10">
    <location>
        <position position="263"/>
    </location>
    <ligand>
        <name>Zn(2+)</name>
        <dbReference type="ChEBI" id="CHEBI:29105"/>
    </ligand>
</feature>
<feature type="domain" description="CP-type G" evidence="12">
    <location>
        <begin position="77"/>
        <end position="239"/>
    </location>
</feature>
<dbReference type="Pfam" id="PF16745">
    <property type="entry name" value="RsgA_N"/>
    <property type="match status" value="1"/>
</dbReference>
<dbReference type="EMBL" id="JAFIDN010000004">
    <property type="protein sequence ID" value="MBP3192500.1"/>
    <property type="molecule type" value="Genomic_DNA"/>
</dbReference>
<dbReference type="InterPro" id="IPR004881">
    <property type="entry name" value="Ribosome_biogen_GTPase_RsgA"/>
</dbReference>
<comment type="subunit">
    <text evidence="10">Monomer. Associates with 30S ribosomal subunit, binds 16S rRNA.</text>
</comment>
<dbReference type="AlphaFoldDB" id="A0A8J7UUK0"/>
<keyword evidence="1 10" id="KW-0963">Cytoplasm</keyword>
<dbReference type="GO" id="GO:0005737">
    <property type="term" value="C:cytoplasm"/>
    <property type="evidence" value="ECO:0007669"/>
    <property type="project" value="UniProtKB-SubCell"/>
</dbReference>
<reference evidence="13" key="1">
    <citation type="submission" date="2021-02" db="EMBL/GenBank/DDBJ databases">
        <title>Natronogracilivirga saccharolytica gen. nov. sp. nov. a new anaerobic, haloalkiliphilic carbohydrate-fermenting bacterium from soda lake and proposing of Cyclonatronumiaceae fam. nov. in the phylum Balneolaeota.</title>
        <authorList>
            <person name="Zhilina T.N."/>
            <person name="Sorokin D.Y."/>
            <person name="Zavarzina D.G."/>
            <person name="Toshchakov S.V."/>
            <person name="Kublanov I.V."/>
        </authorList>
    </citation>
    <scope>NUCLEOTIDE SEQUENCE</scope>
    <source>
        <strain evidence="13">Z-1702</strain>
    </source>
</reference>
<dbReference type="GO" id="GO:0046872">
    <property type="term" value="F:metal ion binding"/>
    <property type="evidence" value="ECO:0007669"/>
    <property type="project" value="UniProtKB-KW"/>
</dbReference>
<dbReference type="Gene3D" id="3.40.50.300">
    <property type="entry name" value="P-loop containing nucleotide triphosphate hydrolases"/>
    <property type="match status" value="1"/>
</dbReference>
<keyword evidence="5 10" id="KW-0547">Nucleotide-binding</keyword>
<evidence type="ECO:0000256" key="9">
    <source>
        <dbReference type="ARBA" id="ARBA00023134"/>
    </source>
</evidence>
<keyword evidence="3 10" id="KW-0479">Metal-binding</keyword>
<dbReference type="InterPro" id="IPR030378">
    <property type="entry name" value="G_CP_dom"/>
</dbReference>
<feature type="binding site" evidence="10">
    <location>
        <position position="268"/>
    </location>
    <ligand>
        <name>Zn(2+)</name>
        <dbReference type="ChEBI" id="CHEBI:29105"/>
    </ligand>
</feature>
<proteinExistence type="inferred from homology"/>
<dbReference type="Proteomes" id="UP000673975">
    <property type="component" value="Unassembled WGS sequence"/>
</dbReference>
<feature type="binding site" evidence="10">
    <location>
        <begin position="126"/>
        <end position="129"/>
    </location>
    <ligand>
        <name>GTP</name>
        <dbReference type="ChEBI" id="CHEBI:37565"/>
    </ligand>
</feature>
<dbReference type="Gene3D" id="2.40.50.140">
    <property type="entry name" value="Nucleic acid-binding proteins"/>
    <property type="match status" value="1"/>
</dbReference>
<comment type="cofactor">
    <cofactor evidence="10">
        <name>Zn(2+)</name>
        <dbReference type="ChEBI" id="CHEBI:29105"/>
    </cofactor>
    <text evidence="10">Binds 1 zinc ion per subunit.</text>
</comment>
<dbReference type="PANTHER" id="PTHR32120:SF11">
    <property type="entry name" value="SMALL RIBOSOMAL SUBUNIT BIOGENESIS GTPASE RSGA 1, MITOCHONDRIAL-RELATED"/>
    <property type="match status" value="1"/>
</dbReference>
<organism evidence="13 14">
    <name type="scientific">Natronogracilivirga saccharolytica</name>
    <dbReference type="NCBI Taxonomy" id="2812953"/>
    <lineage>
        <taxon>Bacteria</taxon>
        <taxon>Pseudomonadati</taxon>
        <taxon>Balneolota</taxon>
        <taxon>Balneolia</taxon>
        <taxon>Balneolales</taxon>
        <taxon>Cyclonatronaceae</taxon>
        <taxon>Natronogracilivirga</taxon>
    </lineage>
</organism>
<evidence type="ECO:0000256" key="1">
    <source>
        <dbReference type="ARBA" id="ARBA00022490"/>
    </source>
</evidence>
<dbReference type="EC" id="3.6.1.-" evidence="10"/>
<evidence type="ECO:0000259" key="12">
    <source>
        <dbReference type="PROSITE" id="PS51721"/>
    </source>
</evidence>
<evidence type="ECO:0000256" key="2">
    <source>
        <dbReference type="ARBA" id="ARBA00022517"/>
    </source>
</evidence>
<dbReference type="InterPro" id="IPR031944">
    <property type="entry name" value="RsgA_N"/>
</dbReference>
<comment type="caution">
    <text evidence="13">The sequence shown here is derived from an EMBL/GenBank/DDBJ whole genome shotgun (WGS) entry which is preliminary data.</text>
</comment>
<evidence type="ECO:0000256" key="6">
    <source>
        <dbReference type="ARBA" id="ARBA00022801"/>
    </source>
</evidence>
<keyword evidence="7 10" id="KW-0862">Zinc</keyword>
<evidence type="ECO:0000256" key="8">
    <source>
        <dbReference type="ARBA" id="ARBA00022884"/>
    </source>
</evidence>
<dbReference type="InterPro" id="IPR012340">
    <property type="entry name" value="NA-bd_OB-fold"/>
</dbReference>
<evidence type="ECO:0000256" key="10">
    <source>
        <dbReference type="HAMAP-Rule" id="MF_01820"/>
    </source>
</evidence>
<feature type="domain" description="EngC GTPase" evidence="11">
    <location>
        <begin position="86"/>
        <end position="237"/>
    </location>
</feature>
<feature type="binding site" evidence="10">
    <location>
        <position position="270"/>
    </location>
    <ligand>
        <name>Zn(2+)</name>
        <dbReference type="ChEBI" id="CHEBI:29105"/>
    </ligand>
</feature>
<comment type="function">
    <text evidence="10">One of several proteins that assist in the late maturation steps of the functional core of the 30S ribosomal subunit. Helps release RbfA from mature subunits. May play a role in the assembly of ribosomal proteins into the subunit. Circularly permuted GTPase that catalyzes slow GTP hydrolysis, GTPase activity is stimulated by the 30S ribosomal subunit.</text>
</comment>
<dbReference type="CDD" id="cd04466">
    <property type="entry name" value="S1_YloQ_GTPase"/>
    <property type="match status" value="1"/>
</dbReference>
<evidence type="ECO:0000313" key="13">
    <source>
        <dbReference type="EMBL" id="MBP3192500.1"/>
    </source>
</evidence>
<dbReference type="GO" id="GO:0003924">
    <property type="term" value="F:GTPase activity"/>
    <property type="evidence" value="ECO:0007669"/>
    <property type="project" value="UniProtKB-UniRule"/>
</dbReference>
<comment type="subcellular location">
    <subcellularLocation>
        <location evidence="10">Cytoplasm</location>
    </subcellularLocation>
</comment>
<keyword evidence="4 10" id="KW-0699">rRNA-binding</keyword>
<keyword evidence="6 10" id="KW-0378">Hydrolase</keyword>
<sequence>MQGLIIKATGSWYHVLLDDKRMVSCRLPGKFRLSDEEVTNPVAVGDNVSVDLQADGTGIIDQIFERKNRLVRQATHGKKGIQIIAANLDQILIIQSFKKPAFKTGFIDRLLVSAGANEINPVIVINKSDLVRNEKDENKITELEELYSGLGYPFFAVSIYDRESIDRLFDGMKGKLSAMTGHSGTGKTSILNTLNPDLNLKTGEISNFSNKGKHTTTFAQLFTLADDTYVVDTPGIREFGLVNFEPYEVSLFYPEMKVLRESCRFYNCTHRHEPSCAVIEAFQNGDISESRYRSYVNIVDSLAS</sequence>
<dbReference type="InterPro" id="IPR027417">
    <property type="entry name" value="P-loop_NTPase"/>
</dbReference>
<keyword evidence="8 10" id="KW-0694">RNA-binding</keyword>
<name>A0A8J7UUK0_9BACT</name>
<evidence type="ECO:0000259" key="11">
    <source>
        <dbReference type="PROSITE" id="PS50936"/>
    </source>
</evidence>
<feature type="binding site" evidence="10">
    <location>
        <begin position="181"/>
        <end position="189"/>
    </location>
    <ligand>
        <name>GTP</name>
        <dbReference type="ChEBI" id="CHEBI:37565"/>
    </ligand>
</feature>
<dbReference type="InterPro" id="IPR010914">
    <property type="entry name" value="RsgA_GTPase_dom"/>
</dbReference>
<evidence type="ECO:0000256" key="5">
    <source>
        <dbReference type="ARBA" id="ARBA00022741"/>
    </source>
</evidence>
<gene>
    <name evidence="10 13" type="primary">rsgA</name>
    <name evidence="13" type="ORF">NATSA_07480</name>
</gene>
<evidence type="ECO:0000256" key="4">
    <source>
        <dbReference type="ARBA" id="ARBA00022730"/>
    </source>
</evidence>
<dbReference type="GO" id="GO:0019843">
    <property type="term" value="F:rRNA binding"/>
    <property type="evidence" value="ECO:0007669"/>
    <property type="project" value="UniProtKB-KW"/>
</dbReference>
<dbReference type="PANTHER" id="PTHR32120">
    <property type="entry name" value="SMALL RIBOSOMAL SUBUNIT BIOGENESIS GTPASE RSGA"/>
    <property type="match status" value="1"/>
</dbReference>
<accession>A0A8J7UUK0</accession>
<comment type="similarity">
    <text evidence="10">Belongs to the TRAFAC class YlqF/YawG GTPase family. RsgA subfamily.</text>
</comment>
<dbReference type="Gene3D" id="1.10.40.50">
    <property type="entry name" value="Probable gtpase engc, domain 3"/>
    <property type="match status" value="1"/>
</dbReference>
<keyword evidence="9 10" id="KW-0342">GTP-binding</keyword>
<evidence type="ECO:0000313" key="14">
    <source>
        <dbReference type="Proteomes" id="UP000673975"/>
    </source>
</evidence>
<dbReference type="Pfam" id="PF03193">
    <property type="entry name" value="RsgA_GTPase"/>
    <property type="match status" value="1"/>
</dbReference>
<dbReference type="CDD" id="cd01854">
    <property type="entry name" value="YjeQ_EngC"/>
    <property type="match status" value="1"/>
</dbReference>